<dbReference type="EMBL" id="CAJVPT010057391">
    <property type="protein sequence ID" value="CAG8758444.1"/>
    <property type="molecule type" value="Genomic_DNA"/>
</dbReference>
<organism evidence="1 2">
    <name type="scientific">Acaulospora colombiana</name>
    <dbReference type="NCBI Taxonomy" id="27376"/>
    <lineage>
        <taxon>Eukaryota</taxon>
        <taxon>Fungi</taxon>
        <taxon>Fungi incertae sedis</taxon>
        <taxon>Mucoromycota</taxon>
        <taxon>Glomeromycotina</taxon>
        <taxon>Glomeromycetes</taxon>
        <taxon>Diversisporales</taxon>
        <taxon>Acaulosporaceae</taxon>
        <taxon>Acaulospora</taxon>
    </lineage>
</organism>
<name>A0ACA9QNL7_9GLOM</name>
<dbReference type="Proteomes" id="UP000789525">
    <property type="component" value="Unassembled WGS sequence"/>
</dbReference>
<evidence type="ECO:0000313" key="2">
    <source>
        <dbReference type="Proteomes" id="UP000789525"/>
    </source>
</evidence>
<feature type="non-terminal residue" evidence="1">
    <location>
        <position position="199"/>
    </location>
</feature>
<accession>A0ACA9QNL7</accession>
<reference evidence="1" key="1">
    <citation type="submission" date="2021-06" db="EMBL/GenBank/DDBJ databases">
        <authorList>
            <person name="Kallberg Y."/>
            <person name="Tangrot J."/>
            <person name="Rosling A."/>
        </authorList>
    </citation>
    <scope>NUCLEOTIDE SEQUENCE</scope>
    <source>
        <strain evidence="1">CL356</strain>
    </source>
</reference>
<protein>
    <submittedName>
        <fullName evidence="1">1123_t:CDS:1</fullName>
    </submittedName>
</protein>
<gene>
    <name evidence="1" type="ORF">ACOLOM_LOCUS13084</name>
</gene>
<feature type="non-terminal residue" evidence="1">
    <location>
        <position position="1"/>
    </location>
</feature>
<proteinExistence type="predicted"/>
<comment type="caution">
    <text evidence="1">The sequence shown here is derived from an EMBL/GenBank/DDBJ whole genome shotgun (WGS) entry which is preliminary data.</text>
</comment>
<keyword evidence="2" id="KW-1185">Reference proteome</keyword>
<evidence type="ECO:0000313" key="1">
    <source>
        <dbReference type="EMBL" id="CAG8758444.1"/>
    </source>
</evidence>
<sequence length="199" mass="22487">AVDALARLKVSWNKYLFENVLSRFLVTLPDEYPSVSPTKFYNFWPIFSVQVSSSTVEFCKELLENDVENLNADDKVFLGPPASYFPGNMDGLIQSNSNGYVKKTTELQFLSIANGYFSPGPELDRTSEILRKIGFPVIIDINPTVGKIEAQWKDLSREEILNLFCYVLQDKDTEGLEGLQMIPLADETLETISEVEEDV</sequence>